<protein>
    <submittedName>
        <fullName evidence="3">Peptidase C1A papain</fullName>
    </submittedName>
</protein>
<sequence length="814" mass="88013">MKRYWLWLSLSILAACTTPPPTHSIGPGISGITTVNGTPAYKLSNGEIALLDKPEVTQSYLDRYPPPTQPASQTVRPQGLPASADLSQYQTPVKDQNPRGTCTNFAAVAAIEAQYKRQYGLTLDLSEQWVTHVHHLMELLTDELGTPYPPSHSENPPGPWDGGSVTFNLQLFSTLELGIPLETEMPYINQGGFNDTSMWMPAILDTSPQRAVDDLNLSQEKALWHIPSSFQTTILPQIALENAKYRANQVLYAPKNSLTSLDWYKTQLAGGHEVAFGVLLDSDDPNPKNDVWEIADNPRPDPKTWGGHAMLMVGYDDSKKAFRVKNSWGTGWAEGGYVWFSYDFVTKGKVYEAAVVQSVLPPNFGQPPDRLFLGRYNLDHDGQRGVLDIYHIPYIIKNSPNWASERRLGTYYGPDNQPRRVNGTIAGRQIDFYIDWSNTGARSFGELGGMHYTGYLAADNRTLAGTLLDNRDGKTYGFYGLKLHDYLSGIAGGGVSLNAYVGNWQVYGLDIPSGLFSITAVNGSTGAVTGKVFDGGGGALTGTVNVSDPRSFSFQLNGTTYQGYLFSHETGVMAGTAGPGAGFVATRFDFDPPQVSISSPKPSDTLLRTLSYTLVGQATGDNGSGFANQPLPCNWTSSDAGDNQFPITGNCTPTIKIRSGSPASVTFTLAATAYGGKSAQTSVTVNVQTPSNSSPPQVSITAPANGDFDYVGKTVILMGSWVGGTAPYKNPRWTWQATHKGGCAETDIPTVYHPPINLGQDPYWSWDTTGAQNVANGCGFDNDGGTIRLYVTDDLNLTGSASIAFKLTYVPPPN</sequence>
<dbReference type="GO" id="GO:0008234">
    <property type="term" value="F:cysteine-type peptidase activity"/>
    <property type="evidence" value="ECO:0007669"/>
    <property type="project" value="InterPro"/>
</dbReference>
<dbReference type="Proteomes" id="UP000001916">
    <property type="component" value="Chromosome"/>
</dbReference>
<reference evidence="3 4" key="1">
    <citation type="journal article" date="2010" name="Stand. Genomic Sci.">
        <title>Complete genome sequence of Meiothermus silvanus type strain (VI-R2).</title>
        <authorList>
            <person name="Sikorski J."/>
            <person name="Tindall B.J."/>
            <person name="Lowry S."/>
            <person name="Lucas S."/>
            <person name="Nolan M."/>
            <person name="Copeland A."/>
            <person name="Glavina Del Rio T."/>
            <person name="Tice H."/>
            <person name="Cheng J.F."/>
            <person name="Han C."/>
            <person name="Pitluck S."/>
            <person name="Liolios K."/>
            <person name="Ivanova N."/>
            <person name="Mavromatis K."/>
            <person name="Mikhailova N."/>
            <person name="Pati A."/>
            <person name="Goodwin L."/>
            <person name="Chen A."/>
            <person name="Palaniappan K."/>
            <person name="Land M."/>
            <person name="Hauser L."/>
            <person name="Chang Y.J."/>
            <person name="Jeffries C.D."/>
            <person name="Rohde M."/>
            <person name="Goker M."/>
            <person name="Woyke T."/>
            <person name="Bristow J."/>
            <person name="Eisen J.A."/>
            <person name="Markowitz V."/>
            <person name="Hugenholtz P."/>
            <person name="Kyrpides N.C."/>
            <person name="Klenk H.P."/>
            <person name="Lapidus A."/>
        </authorList>
    </citation>
    <scope>NUCLEOTIDE SEQUENCE [LARGE SCALE GENOMIC DNA]</scope>
    <source>
        <strain evidence="4">ATCC 700542 / DSM 9946 / VI-R2</strain>
    </source>
</reference>
<dbReference type="STRING" id="526227.Mesil_0213"/>
<dbReference type="KEGG" id="msv:Mesil_0213"/>
<evidence type="ECO:0000313" key="4">
    <source>
        <dbReference type="Proteomes" id="UP000001916"/>
    </source>
</evidence>
<dbReference type="InterPro" id="IPR013128">
    <property type="entry name" value="Peptidase_C1A"/>
</dbReference>
<dbReference type="InterPro" id="IPR038765">
    <property type="entry name" value="Papain-like_cys_pep_sf"/>
</dbReference>
<proteinExistence type="inferred from homology"/>
<dbReference type="AlphaFoldDB" id="D7BHB9"/>
<evidence type="ECO:0000313" key="3">
    <source>
        <dbReference type="EMBL" id="ADH62157.1"/>
    </source>
</evidence>
<dbReference type="HOGENOM" id="CLU_346759_0_0_0"/>
<dbReference type="PROSITE" id="PS51257">
    <property type="entry name" value="PROKAR_LIPOPROTEIN"/>
    <property type="match status" value="1"/>
</dbReference>
<dbReference type="OrthoDB" id="3648721at2"/>
<dbReference type="InterPro" id="IPR025660">
    <property type="entry name" value="Pept_his_AS"/>
</dbReference>
<comment type="similarity">
    <text evidence="1">Belongs to the peptidase C1 family.</text>
</comment>
<evidence type="ECO:0000259" key="2">
    <source>
        <dbReference type="SMART" id="SM00645"/>
    </source>
</evidence>
<accession>D7BHB9</accession>
<dbReference type="Gene3D" id="3.90.70.10">
    <property type="entry name" value="Cysteine proteinases"/>
    <property type="match status" value="1"/>
</dbReference>
<dbReference type="RefSeq" id="WP_013156764.1">
    <property type="nucleotide sequence ID" value="NC_014212.1"/>
</dbReference>
<organism evidence="3 4">
    <name type="scientific">Allomeiothermus silvanus (strain ATCC 700542 / DSM 9946 / NBRC 106475 / NCIMB 13440 / VI-R2)</name>
    <name type="common">Thermus silvanus</name>
    <dbReference type="NCBI Taxonomy" id="526227"/>
    <lineage>
        <taxon>Bacteria</taxon>
        <taxon>Thermotogati</taxon>
        <taxon>Deinococcota</taxon>
        <taxon>Deinococci</taxon>
        <taxon>Thermales</taxon>
        <taxon>Thermaceae</taxon>
        <taxon>Allomeiothermus</taxon>
    </lineage>
</organism>
<gene>
    <name evidence="3" type="ordered locus">Mesil_0213</name>
</gene>
<dbReference type="CDD" id="cd02619">
    <property type="entry name" value="Peptidase_C1"/>
    <property type="match status" value="1"/>
</dbReference>
<dbReference type="PANTHER" id="PTHR12411">
    <property type="entry name" value="CYSTEINE PROTEASE FAMILY C1-RELATED"/>
    <property type="match status" value="1"/>
</dbReference>
<dbReference type="GO" id="GO:0006508">
    <property type="term" value="P:proteolysis"/>
    <property type="evidence" value="ECO:0007669"/>
    <property type="project" value="InterPro"/>
</dbReference>
<dbReference type="SMART" id="SM00645">
    <property type="entry name" value="Pept_C1"/>
    <property type="match status" value="1"/>
</dbReference>
<dbReference type="eggNOG" id="COG4870">
    <property type="taxonomic scope" value="Bacteria"/>
</dbReference>
<dbReference type="InterPro" id="IPR000668">
    <property type="entry name" value="Peptidase_C1A_C"/>
</dbReference>
<evidence type="ECO:0000256" key="1">
    <source>
        <dbReference type="ARBA" id="ARBA00008455"/>
    </source>
</evidence>
<dbReference type="SUPFAM" id="SSF54001">
    <property type="entry name" value="Cysteine proteinases"/>
    <property type="match status" value="1"/>
</dbReference>
<dbReference type="EMBL" id="CP002042">
    <property type="protein sequence ID" value="ADH62157.1"/>
    <property type="molecule type" value="Genomic_DNA"/>
</dbReference>
<keyword evidence="4" id="KW-1185">Reference proteome</keyword>
<name>D7BHB9_ALLS1</name>
<dbReference type="PROSITE" id="PS00639">
    <property type="entry name" value="THIOL_PROTEASE_HIS"/>
    <property type="match status" value="1"/>
</dbReference>
<dbReference type="Pfam" id="PF00112">
    <property type="entry name" value="Peptidase_C1"/>
    <property type="match status" value="1"/>
</dbReference>
<feature type="domain" description="Peptidase C1A papain C-terminal" evidence="2">
    <location>
        <begin position="80"/>
        <end position="359"/>
    </location>
</feature>